<evidence type="ECO:0000256" key="8">
    <source>
        <dbReference type="ARBA" id="ARBA00022989"/>
    </source>
</evidence>
<dbReference type="RefSeq" id="WP_322608364.1">
    <property type="nucleotide sequence ID" value="NZ_JARVCO010000010.1"/>
</dbReference>
<evidence type="ECO:0000256" key="6">
    <source>
        <dbReference type="ARBA" id="ARBA00022519"/>
    </source>
</evidence>
<name>A0ABU5MWI2_9BACT</name>
<evidence type="ECO:0000313" key="13">
    <source>
        <dbReference type="Proteomes" id="UP001290861"/>
    </source>
</evidence>
<keyword evidence="4" id="KW-1003">Cell membrane</keyword>
<keyword evidence="7 10" id="KW-0812">Transmembrane</keyword>
<accession>A0ABU5MWI2</accession>
<dbReference type="InterPro" id="IPR013545">
    <property type="entry name" value="T2SS_protein-GspG_C"/>
</dbReference>
<dbReference type="InterPro" id="IPR045584">
    <property type="entry name" value="Pilin-like"/>
</dbReference>
<keyword evidence="8 10" id="KW-1133">Transmembrane helix</keyword>
<sequence length="146" mass="16121">MNQKKRKQSKSGFTLVELLVVLVILMVIGTIAVQNFSGQEDKAKVKAVRASFTTLENALERFKLDMGRYPTEDEGLSVLITAPEDDDGSWGPKYLKKERHLQDAWGNDYVYTAPGPDSEPFEIISYGADGSEGGEGKFDADLSNLD</sequence>
<dbReference type="SUPFAM" id="SSF54523">
    <property type="entry name" value="Pili subunits"/>
    <property type="match status" value="1"/>
</dbReference>
<gene>
    <name evidence="12" type="primary">gspG</name>
    <name evidence="12" type="ORF">P9H32_07980</name>
</gene>
<evidence type="ECO:0000256" key="1">
    <source>
        <dbReference type="ARBA" id="ARBA00004377"/>
    </source>
</evidence>
<evidence type="ECO:0000256" key="2">
    <source>
        <dbReference type="ARBA" id="ARBA00009984"/>
    </source>
</evidence>
<dbReference type="Gene3D" id="3.30.700.10">
    <property type="entry name" value="Glycoprotein, Type 4 Pilin"/>
    <property type="match status" value="1"/>
</dbReference>
<dbReference type="InterPro" id="IPR012902">
    <property type="entry name" value="N_methyl_site"/>
</dbReference>
<evidence type="ECO:0000256" key="9">
    <source>
        <dbReference type="ARBA" id="ARBA00023136"/>
    </source>
</evidence>
<keyword evidence="13" id="KW-1185">Reference proteome</keyword>
<comment type="similarity">
    <text evidence="2">Belongs to the GSP G family.</text>
</comment>
<dbReference type="EMBL" id="JARVCO010000010">
    <property type="protein sequence ID" value="MDZ8118565.1"/>
    <property type="molecule type" value="Genomic_DNA"/>
</dbReference>
<dbReference type="NCBIfam" id="TIGR01710">
    <property type="entry name" value="typeII_sec_gspG"/>
    <property type="match status" value="1"/>
</dbReference>
<dbReference type="Pfam" id="PF07963">
    <property type="entry name" value="N_methyl"/>
    <property type="match status" value="1"/>
</dbReference>
<reference evidence="12 13" key="1">
    <citation type="journal article" date="2024" name="Appl. Environ. Microbiol.">
        <title>Pontiella agarivorans sp. nov., a novel marine anaerobic bacterium capable of degrading macroalgal polysaccharides and fixing nitrogen.</title>
        <authorList>
            <person name="Liu N."/>
            <person name="Kivenson V."/>
            <person name="Peng X."/>
            <person name="Cui Z."/>
            <person name="Lankiewicz T.S."/>
            <person name="Gosselin K.M."/>
            <person name="English C.J."/>
            <person name="Blair E.M."/>
            <person name="O'Malley M.A."/>
            <person name="Valentine D.L."/>
        </authorList>
    </citation>
    <scope>NUCLEOTIDE SEQUENCE [LARGE SCALE GENOMIC DNA]</scope>
    <source>
        <strain evidence="12 13">NLcol2</strain>
    </source>
</reference>
<comment type="subcellular location">
    <subcellularLocation>
        <location evidence="1">Cell inner membrane</location>
        <topology evidence="1">Single-pass membrane protein</topology>
    </subcellularLocation>
</comment>
<evidence type="ECO:0000256" key="7">
    <source>
        <dbReference type="ARBA" id="ARBA00022692"/>
    </source>
</evidence>
<dbReference type="PRINTS" id="PR00813">
    <property type="entry name" value="BCTERIALGSPG"/>
</dbReference>
<evidence type="ECO:0000256" key="5">
    <source>
        <dbReference type="ARBA" id="ARBA00022481"/>
    </source>
</evidence>
<keyword evidence="9 10" id="KW-0472">Membrane</keyword>
<evidence type="ECO:0000256" key="4">
    <source>
        <dbReference type="ARBA" id="ARBA00022475"/>
    </source>
</evidence>
<dbReference type="InterPro" id="IPR000983">
    <property type="entry name" value="Bac_GSPG_pilin"/>
</dbReference>
<keyword evidence="6" id="KW-0997">Cell inner membrane</keyword>
<protein>
    <recommendedName>
        <fullName evidence="3">Type II secretion system core protein G</fullName>
    </recommendedName>
</protein>
<evidence type="ECO:0000313" key="12">
    <source>
        <dbReference type="EMBL" id="MDZ8118565.1"/>
    </source>
</evidence>
<dbReference type="NCBIfam" id="TIGR02532">
    <property type="entry name" value="IV_pilin_GFxxxE"/>
    <property type="match status" value="1"/>
</dbReference>
<dbReference type="InterPro" id="IPR010054">
    <property type="entry name" value="Type2_sec_GspG"/>
</dbReference>
<feature type="domain" description="Type II secretion system protein GspG C-terminal" evidence="11">
    <location>
        <begin position="37"/>
        <end position="143"/>
    </location>
</feature>
<dbReference type="Proteomes" id="UP001290861">
    <property type="component" value="Unassembled WGS sequence"/>
</dbReference>
<dbReference type="PROSITE" id="PS00409">
    <property type="entry name" value="PROKAR_NTER_METHYL"/>
    <property type="match status" value="1"/>
</dbReference>
<evidence type="ECO:0000256" key="10">
    <source>
        <dbReference type="SAM" id="Phobius"/>
    </source>
</evidence>
<feature type="transmembrane region" description="Helical" evidence="10">
    <location>
        <begin position="12"/>
        <end position="33"/>
    </location>
</feature>
<evidence type="ECO:0000259" key="11">
    <source>
        <dbReference type="Pfam" id="PF08334"/>
    </source>
</evidence>
<evidence type="ECO:0000256" key="3">
    <source>
        <dbReference type="ARBA" id="ARBA00020042"/>
    </source>
</evidence>
<comment type="caution">
    <text evidence="12">The sequence shown here is derived from an EMBL/GenBank/DDBJ whole genome shotgun (WGS) entry which is preliminary data.</text>
</comment>
<keyword evidence="5" id="KW-0488">Methylation</keyword>
<organism evidence="12 13">
    <name type="scientific">Pontiella agarivorans</name>
    <dbReference type="NCBI Taxonomy" id="3038953"/>
    <lineage>
        <taxon>Bacteria</taxon>
        <taxon>Pseudomonadati</taxon>
        <taxon>Kiritimatiellota</taxon>
        <taxon>Kiritimatiellia</taxon>
        <taxon>Kiritimatiellales</taxon>
        <taxon>Pontiellaceae</taxon>
        <taxon>Pontiella</taxon>
    </lineage>
</organism>
<dbReference type="Pfam" id="PF08334">
    <property type="entry name" value="T2SSG"/>
    <property type="match status" value="1"/>
</dbReference>
<proteinExistence type="inferred from homology"/>